<name>A0A226X5D0_CABSO</name>
<accession>A0A226X5D0</accession>
<evidence type="ECO:0000313" key="1">
    <source>
        <dbReference type="EMBL" id="OXC78656.1"/>
    </source>
</evidence>
<dbReference type="InterPro" id="IPR009241">
    <property type="entry name" value="HigB-like"/>
</dbReference>
<dbReference type="AlphaFoldDB" id="A0A226X5D0"/>
<reference evidence="2" key="1">
    <citation type="submission" date="2017-01" db="EMBL/GenBank/DDBJ databases">
        <title>Genome Analysis of Deinococcus marmoris KOPRI26562.</title>
        <authorList>
            <person name="Kim J.H."/>
            <person name="Oh H.-M."/>
        </authorList>
    </citation>
    <scope>NUCLEOTIDE SEQUENCE [LARGE SCALE GENOMIC DNA]</scope>
    <source>
        <strain evidence="2">PAMC 26633</strain>
    </source>
</reference>
<dbReference type="EMBL" id="MTHB01000057">
    <property type="protein sequence ID" value="OXC78656.1"/>
    <property type="molecule type" value="Genomic_DNA"/>
</dbReference>
<dbReference type="Proteomes" id="UP000214720">
    <property type="component" value="Unassembled WGS sequence"/>
</dbReference>
<dbReference type="OrthoDB" id="3233388at2"/>
<gene>
    <name evidence="1" type="ORF">BSU04_11030</name>
</gene>
<organism evidence="1 2">
    <name type="scientific">Caballeronia sordidicola</name>
    <name type="common">Burkholderia sordidicola</name>
    <dbReference type="NCBI Taxonomy" id="196367"/>
    <lineage>
        <taxon>Bacteria</taxon>
        <taxon>Pseudomonadati</taxon>
        <taxon>Pseudomonadota</taxon>
        <taxon>Betaproteobacteria</taxon>
        <taxon>Burkholderiales</taxon>
        <taxon>Burkholderiaceae</taxon>
        <taxon>Caballeronia</taxon>
    </lineage>
</organism>
<dbReference type="Pfam" id="PF05973">
    <property type="entry name" value="Gp49"/>
    <property type="match status" value="1"/>
</dbReference>
<sequence>MAQQKEDGTKMPLVFYRTSARTEPVLEWIKSLAEDERKEVGRDLMRAQWRWPVGMPLCRPMGGGLWEVRSSLPGKRISRVLFCVHAGQLVALHGFIKKTQKTPQEDLDLAKKRMKEVTGS</sequence>
<comment type="caution">
    <text evidence="1">The sequence shown here is derived from an EMBL/GenBank/DDBJ whole genome shotgun (WGS) entry which is preliminary data.</text>
</comment>
<evidence type="ECO:0000313" key="2">
    <source>
        <dbReference type="Proteomes" id="UP000214720"/>
    </source>
</evidence>
<proteinExistence type="predicted"/>
<protein>
    <submittedName>
        <fullName evidence="1">Phage-related protein</fullName>
    </submittedName>
</protein>
<dbReference type="RefSeq" id="WP_089160547.1">
    <property type="nucleotide sequence ID" value="NZ_MTHB01000057.1"/>
</dbReference>